<evidence type="ECO:0000313" key="7">
    <source>
        <dbReference type="EMBL" id="CUP51532.1"/>
    </source>
</evidence>
<comment type="similarity">
    <text evidence="5">Belongs to the class-II pyridoxal-phosphate-dependent aminotransferase family. MalY/PatB cystathionine beta-lyase subfamily.</text>
</comment>
<dbReference type="InterPro" id="IPR051798">
    <property type="entry name" value="Class-II_PLP-Dep_Aminotrans"/>
</dbReference>
<dbReference type="InterPro" id="IPR015424">
    <property type="entry name" value="PyrdxlP-dep_Trfase"/>
</dbReference>
<evidence type="ECO:0000256" key="5">
    <source>
        <dbReference type="ARBA" id="ARBA00037974"/>
    </source>
</evidence>
<sequence>MWKSLGFYEKGEQDMRYDFTKIIDRHGKDAIAVDGLGKNPGFAPEPPKDGFDVIPMWVADMNFETVPTIPKAIMDRAAHPAYGYFSPVEEYYDSIIRWHKIRNNVEGLMPEYIGYENGVLGGVISALTAFAAPGDAVLLHSPTYIGFTKCITENGYKIVHSPLKKDEKGIWRMDYEDMDAKLKANNIHVAVFCSPHNPTGRVWERWEIEEAMEVYKNNECVVIADEIWSDLILKGSRHIPTQSISPDARNRTIAFYAPSKTFNLAGLVGSYHIVFNRMLRDRLEAKSRKSHYNTMNVLSMHALIGAYEAEGYTWVNELCQVLSENVEYAVNHIRDYYRGINVSKPQGTYMLFLDCEDWCEENYKSLDELLKAGWDVGVAWQDGRPFHQEYGIRMNLALPLSRVKEAFERLDEYVFHV</sequence>
<gene>
    <name evidence="7" type="primary">patB_1</name>
    <name evidence="7" type="ORF">ERS852526_01319</name>
</gene>
<dbReference type="Pfam" id="PF00155">
    <property type="entry name" value="Aminotran_1_2"/>
    <property type="match status" value="1"/>
</dbReference>
<evidence type="ECO:0000256" key="4">
    <source>
        <dbReference type="ARBA" id="ARBA00023239"/>
    </source>
</evidence>
<dbReference type="AlphaFoldDB" id="A0A174NRZ3"/>
<proteinExistence type="inferred from homology"/>
<evidence type="ECO:0000256" key="3">
    <source>
        <dbReference type="ARBA" id="ARBA00022898"/>
    </source>
</evidence>
<dbReference type="InterPro" id="IPR004839">
    <property type="entry name" value="Aminotransferase_I/II_large"/>
</dbReference>
<keyword evidence="4 7" id="KW-0456">Lyase</keyword>
<dbReference type="PANTHER" id="PTHR43525:SF1">
    <property type="entry name" value="PROTEIN MALY"/>
    <property type="match status" value="1"/>
</dbReference>
<evidence type="ECO:0000256" key="1">
    <source>
        <dbReference type="ARBA" id="ARBA00001933"/>
    </source>
</evidence>
<dbReference type="STRING" id="88431.ERS852423_02354"/>
<dbReference type="PANTHER" id="PTHR43525">
    <property type="entry name" value="PROTEIN MALY"/>
    <property type="match status" value="1"/>
</dbReference>
<comment type="cofactor">
    <cofactor evidence="1">
        <name>pyridoxal 5'-phosphate</name>
        <dbReference type="ChEBI" id="CHEBI:597326"/>
    </cofactor>
</comment>
<dbReference type="InterPro" id="IPR015422">
    <property type="entry name" value="PyrdxlP-dep_Trfase_small"/>
</dbReference>
<name>A0A174NRZ3_9FIRM</name>
<evidence type="ECO:0000313" key="8">
    <source>
        <dbReference type="Proteomes" id="UP000095485"/>
    </source>
</evidence>
<dbReference type="SUPFAM" id="SSF53383">
    <property type="entry name" value="PLP-dependent transferases"/>
    <property type="match status" value="1"/>
</dbReference>
<dbReference type="Gene3D" id="3.90.1150.10">
    <property type="entry name" value="Aspartate Aminotransferase, domain 1"/>
    <property type="match status" value="1"/>
</dbReference>
<organism evidence="7 8">
    <name type="scientific">Dorea longicatena</name>
    <dbReference type="NCBI Taxonomy" id="88431"/>
    <lineage>
        <taxon>Bacteria</taxon>
        <taxon>Bacillati</taxon>
        <taxon>Bacillota</taxon>
        <taxon>Clostridia</taxon>
        <taxon>Lachnospirales</taxon>
        <taxon>Lachnospiraceae</taxon>
        <taxon>Dorea</taxon>
    </lineage>
</organism>
<feature type="domain" description="Aminotransferase class I/classII large" evidence="6">
    <location>
        <begin position="58"/>
        <end position="410"/>
    </location>
</feature>
<evidence type="ECO:0000259" key="6">
    <source>
        <dbReference type="Pfam" id="PF00155"/>
    </source>
</evidence>
<evidence type="ECO:0000256" key="2">
    <source>
        <dbReference type="ARBA" id="ARBA00012224"/>
    </source>
</evidence>
<dbReference type="GO" id="GO:0047804">
    <property type="term" value="F:cysteine-S-conjugate beta-lyase activity"/>
    <property type="evidence" value="ECO:0007669"/>
    <property type="project" value="UniProtKB-EC"/>
</dbReference>
<dbReference type="EMBL" id="CZAY01000008">
    <property type="protein sequence ID" value="CUP51532.1"/>
    <property type="molecule type" value="Genomic_DNA"/>
</dbReference>
<dbReference type="EC" id="4.4.1.13" evidence="2"/>
<dbReference type="CDD" id="cd00609">
    <property type="entry name" value="AAT_like"/>
    <property type="match status" value="1"/>
</dbReference>
<protein>
    <recommendedName>
        <fullName evidence="2">cysteine-S-conjugate beta-lyase</fullName>
        <ecNumber evidence="2">4.4.1.13</ecNumber>
    </recommendedName>
</protein>
<reference evidence="7 8" key="1">
    <citation type="submission" date="2015-09" db="EMBL/GenBank/DDBJ databases">
        <authorList>
            <consortium name="Pathogen Informatics"/>
        </authorList>
    </citation>
    <scope>NUCLEOTIDE SEQUENCE [LARGE SCALE GENOMIC DNA]</scope>
    <source>
        <strain evidence="7 8">2789STDY5834914</strain>
    </source>
</reference>
<dbReference type="GO" id="GO:0030170">
    <property type="term" value="F:pyridoxal phosphate binding"/>
    <property type="evidence" value="ECO:0007669"/>
    <property type="project" value="InterPro"/>
</dbReference>
<dbReference type="Gene3D" id="3.40.640.10">
    <property type="entry name" value="Type I PLP-dependent aspartate aminotransferase-like (Major domain)"/>
    <property type="match status" value="1"/>
</dbReference>
<dbReference type="InterPro" id="IPR015421">
    <property type="entry name" value="PyrdxlP-dep_Trfase_major"/>
</dbReference>
<keyword evidence="3" id="KW-0663">Pyridoxal phosphate</keyword>
<dbReference type="Proteomes" id="UP000095485">
    <property type="component" value="Unassembled WGS sequence"/>
</dbReference>
<accession>A0A174NRZ3</accession>